<comment type="similarity">
    <text evidence="2">Belongs to the methyltransferase superfamily. L-isoaspartyl/D-aspartyl protein methyltransferase family.</text>
</comment>
<dbReference type="Gene3D" id="3.40.50.150">
    <property type="entry name" value="Vaccinia Virus protein VP39"/>
    <property type="match status" value="1"/>
</dbReference>
<dbReference type="EMBL" id="VDMQ01000006">
    <property type="protein sequence ID" value="TNM54451.1"/>
    <property type="molecule type" value="Genomic_DNA"/>
</dbReference>
<evidence type="ECO:0000256" key="3">
    <source>
        <dbReference type="ARBA" id="ARBA00011890"/>
    </source>
</evidence>
<dbReference type="InterPro" id="IPR029063">
    <property type="entry name" value="SAM-dependent_MTases_sf"/>
</dbReference>
<keyword evidence="7 12" id="KW-0808">Transferase</keyword>
<dbReference type="GO" id="GO:0032259">
    <property type="term" value="P:methylation"/>
    <property type="evidence" value="ECO:0007669"/>
    <property type="project" value="UniProtKB-KW"/>
</dbReference>
<evidence type="ECO:0000256" key="2">
    <source>
        <dbReference type="ARBA" id="ARBA00005369"/>
    </source>
</evidence>
<accession>A0A5C4X0N2</accession>
<reference evidence="12 13" key="1">
    <citation type="submission" date="2019-06" db="EMBL/GenBank/DDBJ databases">
        <authorList>
            <person name="Mardanova A.M."/>
            <person name="Pudova D.S."/>
            <person name="Shagimardanova E.I."/>
            <person name="Gogoleva N.E."/>
            <person name="Lutfullin M.T."/>
            <person name="Hadieva G.F."/>
            <person name="Sharipova M.R."/>
        </authorList>
    </citation>
    <scope>NUCLEOTIDE SEQUENCE [LARGE SCALE GENOMIC DNA]</scope>
    <source>
        <strain evidence="12 13">MG-1</strain>
    </source>
</reference>
<evidence type="ECO:0000313" key="12">
    <source>
        <dbReference type="EMBL" id="TNM54451.1"/>
    </source>
</evidence>
<keyword evidence="5" id="KW-0963">Cytoplasm</keyword>
<protein>
    <recommendedName>
        <fullName evidence="4">Protein-L-isoaspartate O-methyltransferase</fullName>
        <ecNumber evidence="3">2.1.1.77</ecNumber>
    </recommendedName>
    <alternativeName>
        <fullName evidence="11">L-isoaspartyl protein carboxyl methyltransferase</fullName>
    </alternativeName>
    <alternativeName>
        <fullName evidence="9">Protein L-isoaspartyl methyltransferase</fullName>
    </alternativeName>
    <alternativeName>
        <fullName evidence="10">Protein-beta-aspartate methyltransferase</fullName>
    </alternativeName>
</protein>
<dbReference type="SUPFAM" id="SSF53335">
    <property type="entry name" value="S-adenosyl-L-methionine-dependent methyltransferases"/>
    <property type="match status" value="1"/>
</dbReference>
<dbReference type="CDD" id="cd02440">
    <property type="entry name" value="AdoMet_MTases"/>
    <property type="match status" value="1"/>
</dbReference>
<dbReference type="PANTHER" id="PTHR11579">
    <property type="entry name" value="PROTEIN-L-ISOASPARTATE O-METHYLTRANSFERASE"/>
    <property type="match status" value="1"/>
</dbReference>
<keyword evidence="6 12" id="KW-0489">Methyltransferase</keyword>
<dbReference type="GO" id="GO:0005737">
    <property type="term" value="C:cytoplasm"/>
    <property type="evidence" value="ECO:0007669"/>
    <property type="project" value="UniProtKB-SubCell"/>
</dbReference>
<evidence type="ECO:0000256" key="6">
    <source>
        <dbReference type="ARBA" id="ARBA00022603"/>
    </source>
</evidence>
<evidence type="ECO:0000256" key="9">
    <source>
        <dbReference type="ARBA" id="ARBA00030757"/>
    </source>
</evidence>
<name>A0A5C4X0N2_9MICO</name>
<evidence type="ECO:0000256" key="5">
    <source>
        <dbReference type="ARBA" id="ARBA00022490"/>
    </source>
</evidence>
<dbReference type="AlphaFoldDB" id="A0A5C4X0N2"/>
<dbReference type="EC" id="2.1.1.77" evidence="3"/>
<evidence type="ECO:0000256" key="7">
    <source>
        <dbReference type="ARBA" id="ARBA00022679"/>
    </source>
</evidence>
<dbReference type="PANTHER" id="PTHR11579:SF0">
    <property type="entry name" value="PROTEIN-L-ISOASPARTATE(D-ASPARTATE) O-METHYLTRANSFERASE"/>
    <property type="match status" value="1"/>
</dbReference>
<organism evidence="12 13">
    <name type="scientific">Brevibacterium sediminis</name>
    <dbReference type="NCBI Taxonomy" id="1857024"/>
    <lineage>
        <taxon>Bacteria</taxon>
        <taxon>Bacillati</taxon>
        <taxon>Actinomycetota</taxon>
        <taxon>Actinomycetes</taxon>
        <taxon>Micrococcales</taxon>
        <taxon>Brevibacteriaceae</taxon>
        <taxon>Brevibacterium</taxon>
    </lineage>
</organism>
<proteinExistence type="inferred from homology"/>
<dbReference type="GO" id="GO:0004719">
    <property type="term" value="F:protein-L-isoaspartate (D-aspartate) O-methyltransferase activity"/>
    <property type="evidence" value="ECO:0007669"/>
    <property type="project" value="UniProtKB-EC"/>
</dbReference>
<comment type="caution">
    <text evidence="12">The sequence shown here is derived from an EMBL/GenBank/DDBJ whole genome shotgun (WGS) entry which is preliminary data.</text>
</comment>
<evidence type="ECO:0000256" key="1">
    <source>
        <dbReference type="ARBA" id="ARBA00004496"/>
    </source>
</evidence>
<sequence>MGGYRRPSWIGGAVTSDATRDRIAEAFARVPREPFLPVAERQNASDNVPLPIGLGQTNSQPSTVADMLRLLDPQPGDTVLDLGSGSGWTSMLLAVLVGPAGRVLGVERHPGLVESSRAAIEAVTADPADQETLAEVTIHEAIPGVLGLPAEAPFDRILVSAGAESLPDQLVDQLTVGATMVIPVAGEMLRVVRDGPGSDELTITRHGRYRFVPLIIG</sequence>
<evidence type="ECO:0000313" key="13">
    <source>
        <dbReference type="Proteomes" id="UP000314223"/>
    </source>
</evidence>
<evidence type="ECO:0000256" key="4">
    <source>
        <dbReference type="ARBA" id="ARBA00013346"/>
    </source>
</evidence>
<dbReference type="Proteomes" id="UP000314223">
    <property type="component" value="Unassembled WGS sequence"/>
</dbReference>
<keyword evidence="8" id="KW-0949">S-adenosyl-L-methionine</keyword>
<evidence type="ECO:0000256" key="8">
    <source>
        <dbReference type="ARBA" id="ARBA00022691"/>
    </source>
</evidence>
<evidence type="ECO:0000256" key="10">
    <source>
        <dbReference type="ARBA" id="ARBA00031323"/>
    </source>
</evidence>
<comment type="subcellular location">
    <subcellularLocation>
        <location evidence="1">Cytoplasm</location>
    </subcellularLocation>
</comment>
<evidence type="ECO:0000256" key="11">
    <source>
        <dbReference type="ARBA" id="ARBA00031350"/>
    </source>
</evidence>
<gene>
    <name evidence="12" type="ORF">FHQ09_11385</name>
</gene>
<dbReference type="Pfam" id="PF01135">
    <property type="entry name" value="PCMT"/>
    <property type="match status" value="1"/>
</dbReference>
<dbReference type="InterPro" id="IPR000682">
    <property type="entry name" value="PCMT"/>
</dbReference>